<dbReference type="Gene3D" id="1.25.40.20">
    <property type="entry name" value="Ankyrin repeat-containing domain"/>
    <property type="match status" value="8"/>
</dbReference>
<feature type="region of interest" description="Disordered" evidence="6">
    <location>
        <begin position="1140"/>
        <end position="1160"/>
    </location>
</feature>
<dbReference type="GO" id="GO:0005737">
    <property type="term" value="C:cytoplasm"/>
    <property type="evidence" value="ECO:0007669"/>
    <property type="project" value="TreeGrafter"/>
</dbReference>
<feature type="region of interest" description="Disordered" evidence="6">
    <location>
        <begin position="1100"/>
        <end position="1121"/>
    </location>
</feature>
<feature type="compositionally biased region" description="Low complexity" evidence="6">
    <location>
        <begin position="2545"/>
        <end position="2554"/>
    </location>
</feature>
<keyword evidence="2 4" id="KW-0040">ANK repeat</keyword>
<feature type="region of interest" description="Disordered" evidence="6">
    <location>
        <begin position="2665"/>
        <end position="2687"/>
    </location>
</feature>
<feature type="compositionally biased region" description="Basic residues" evidence="6">
    <location>
        <begin position="1991"/>
        <end position="2002"/>
    </location>
</feature>
<evidence type="ECO:0000256" key="6">
    <source>
        <dbReference type="SAM" id="MobiDB-lite"/>
    </source>
</evidence>
<feature type="repeat" description="ANK" evidence="4">
    <location>
        <begin position="686"/>
        <end position="712"/>
    </location>
</feature>
<dbReference type="Pfam" id="PF00023">
    <property type="entry name" value="Ank"/>
    <property type="match status" value="2"/>
</dbReference>
<feature type="region of interest" description="Disordered" evidence="6">
    <location>
        <begin position="2489"/>
        <end position="2561"/>
    </location>
</feature>
<dbReference type="FunFam" id="1.25.40.20:FF:000012">
    <property type="entry name" value="ankyrin repeat domain-containing protein 17 isoform X1"/>
    <property type="match status" value="1"/>
</dbReference>
<dbReference type="PANTHER" id="PTHR23206">
    <property type="entry name" value="MASK PROTEIN"/>
    <property type="match status" value="1"/>
</dbReference>
<feature type="compositionally biased region" description="Basic and acidic residues" evidence="6">
    <location>
        <begin position="2136"/>
        <end position="2155"/>
    </location>
</feature>
<dbReference type="SMART" id="SM00322">
    <property type="entry name" value="KH"/>
    <property type="match status" value="1"/>
</dbReference>
<dbReference type="Gene3D" id="3.30.1370.10">
    <property type="entry name" value="K Homology domain, type 1"/>
    <property type="match status" value="1"/>
</dbReference>
<feature type="compositionally biased region" description="Polar residues" evidence="6">
    <location>
        <begin position="1976"/>
        <end position="1987"/>
    </location>
</feature>
<evidence type="ECO:0000313" key="8">
    <source>
        <dbReference type="EMBL" id="KYN01131.1"/>
    </source>
</evidence>
<dbReference type="FunFam" id="1.25.40.20:FF:000041">
    <property type="entry name" value="ankyrin repeat and KH domain-containing protein 1 isoform X1"/>
    <property type="match status" value="1"/>
</dbReference>
<feature type="compositionally biased region" description="Basic and acidic residues" evidence="6">
    <location>
        <begin position="1020"/>
        <end position="1034"/>
    </location>
</feature>
<feature type="compositionally biased region" description="Low complexity" evidence="6">
    <location>
        <begin position="51"/>
        <end position="65"/>
    </location>
</feature>
<feature type="repeat" description="ANK" evidence="4">
    <location>
        <begin position="489"/>
        <end position="521"/>
    </location>
</feature>
<feature type="repeat" description="ANK" evidence="4">
    <location>
        <begin position="423"/>
        <end position="455"/>
    </location>
</feature>
<dbReference type="STRING" id="456900.A0A151IH74"/>
<dbReference type="SUPFAM" id="SSF48403">
    <property type="entry name" value="Ankyrin repeat"/>
    <property type="match status" value="3"/>
</dbReference>
<dbReference type="InterPro" id="IPR036612">
    <property type="entry name" value="KH_dom_type_1_sf"/>
</dbReference>
<dbReference type="SUPFAM" id="SSF54791">
    <property type="entry name" value="Eukaryotic type KH-domain (KH-domain type I)"/>
    <property type="match status" value="1"/>
</dbReference>
<keyword evidence="3" id="KW-0175">Coiled coil</keyword>
<feature type="repeat" description="ANK" evidence="4">
    <location>
        <begin position="1631"/>
        <end position="1663"/>
    </location>
</feature>
<feature type="region of interest" description="Disordered" evidence="6">
    <location>
        <begin position="3084"/>
        <end position="3116"/>
    </location>
</feature>
<feature type="region of interest" description="Disordered" evidence="6">
    <location>
        <begin position="1009"/>
        <end position="1043"/>
    </location>
</feature>
<evidence type="ECO:0000256" key="4">
    <source>
        <dbReference type="PROSITE-ProRule" id="PRU00023"/>
    </source>
</evidence>
<feature type="compositionally biased region" description="Low complexity" evidence="6">
    <location>
        <begin position="1100"/>
        <end position="1120"/>
    </location>
</feature>
<dbReference type="FunFam" id="1.25.40.20:FF:000589">
    <property type="entry name" value="ankyrin repeat and KH domain-containing protein 1 isoform X2"/>
    <property type="match status" value="1"/>
</dbReference>
<feature type="domain" description="K Homology" evidence="7">
    <location>
        <begin position="2161"/>
        <end position="2231"/>
    </location>
</feature>
<evidence type="ECO:0000256" key="1">
    <source>
        <dbReference type="ARBA" id="ARBA00022737"/>
    </source>
</evidence>
<feature type="repeat" description="ANK" evidence="4">
    <location>
        <begin position="1529"/>
        <end position="1561"/>
    </location>
</feature>
<dbReference type="FunFam" id="1.25.40.20:FF:000026">
    <property type="entry name" value="ankyrin repeat domain-containing protein 17 isoform X3"/>
    <property type="match status" value="1"/>
</dbReference>
<feature type="repeat" description="ANK" evidence="4">
    <location>
        <begin position="522"/>
        <end position="554"/>
    </location>
</feature>
<dbReference type="FunFam" id="1.25.40.20:FF:000216">
    <property type="entry name" value="Ankyrin repeat and KH domain-containing 1"/>
    <property type="match status" value="1"/>
</dbReference>
<evidence type="ECO:0000256" key="5">
    <source>
        <dbReference type="PROSITE-ProRule" id="PRU00117"/>
    </source>
</evidence>
<dbReference type="Proteomes" id="UP000078542">
    <property type="component" value="Unassembled WGS sequence"/>
</dbReference>
<feature type="region of interest" description="Disordered" evidence="6">
    <location>
        <begin position="2599"/>
        <end position="2622"/>
    </location>
</feature>
<dbReference type="InterPro" id="IPR004087">
    <property type="entry name" value="KH_dom"/>
</dbReference>
<keyword evidence="5" id="KW-0694">RNA-binding</keyword>
<feature type="repeat" description="ANK" evidence="4">
    <location>
        <begin position="389"/>
        <end position="421"/>
    </location>
</feature>
<dbReference type="GO" id="GO:0010468">
    <property type="term" value="P:regulation of gene expression"/>
    <property type="evidence" value="ECO:0007669"/>
    <property type="project" value="UniProtKB-ARBA"/>
</dbReference>
<feature type="repeat" description="ANK" evidence="4">
    <location>
        <begin position="586"/>
        <end position="618"/>
    </location>
</feature>
<evidence type="ECO:0000313" key="9">
    <source>
        <dbReference type="Proteomes" id="UP000078542"/>
    </source>
</evidence>
<dbReference type="InterPro" id="IPR004088">
    <property type="entry name" value="KH_dom_type_1"/>
</dbReference>
<feature type="compositionally biased region" description="Polar residues" evidence="6">
    <location>
        <begin position="1009"/>
        <end position="1018"/>
    </location>
</feature>
<evidence type="ECO:0000256" key="3">
    <source>
        <dbReference type="ARBA" id="ARBA00023054"/>
    </source>
</evidence>
<feature type="repeat" description="ANK" evidence="4">
    <location>
        <begin position="1665"/>
        <end position="1697"/>
    </location>
</feature>
<feature type="repeat" description="ANK" evidence="4">
    <location>
        <begin position="323"/>
        <end position="355"/>
    </location>
</feature>
<feature type="repeat" description="ANK" evidence="4">
    <location>
        <begin position="1496"/>
        <end position="1528"/>
    </location>
</feature>
<dbReference type="Pfam" id="PF00013">
    <property type="entry name" value="KH_1"/>
    <property type="match status" value="1"/>
</dbReference>
<feature type="repeat" description="ANK" evidence="4">
    <location>
        <begin position="652"/>
        <end position="684"/>
    </location>
</feature>
<proteinExistence type="predicted"/>
<dbReference type="PROSITE" id="PS50297">
    <property type="entry name" value="ANK_REP_REGION"/>
    <property type="match status" value="19"/>
</dbReference>
<feature type="compositionally biased region" description="Polar residues" evidence="6">
    <location>
        <begin position="2532"/>
        <end position="2544"/>
    </location>
</feature>
<feature type="repeat" description="ANK" evidence="4">
    <location>
        <begin position="1563"/>
        <end position="1595"/>
    </location>
</feature>
<sequence length="3116" mass="335312">MQNVAQGTTSDSQKSFEKPASQPAAAATAAATTTTTTALPSSASVHHDPGKTSSTPQSSNSSPTKSETETFSELQPRFMTDSSESEEDSVSEVECFAIDQVELDEDHSESSKFLLTPEDPERSVDPETQARLEALLEAAGIGKLSSGDGKHLPDHEVLRRLTSSVSCALDEAAAALTRMRSDNSRTPNEKRSLVEACTDGDVGTVRKLLTEGRSVHETTEEGESLLSLACSAGYYELAQKEIKISDKILNRVATSQGNVRGLKKCAREVRKSQGFSTLVRENRIAVNKLILPYRDEIFLSLRLSMKQVLLAMNANVEDRGIKGDCTPLMEAASAGHVDIVSLLIAHGADVNAQSTSGNTPLMYGCAGGHEEVVRVLLNSGANVEDHNENGHTPLMEAASAGHVQVAKILLEHGAGINTHSNEFKESALTLACYKGHLEMVRFLLEAGADQEHKTDEMHTALMEASMDGHVEVARLLLDSGAQVNMPTDSFESPLTLAACGGHVDLAMLLIERGANIEEVNDEGYTPLMEAAREGHEEMVALLLSQGANINAQTEETQETALTLACCGGFLEVADFLIKAGADIELGASTPLMEAAQEGHLDLVRYLLESAADVHAQTQTGDTALTYACENGHTDVADLLLQFGADLEHESEGGRTPLMKACRAGHLCTVQFLISKRADVNRQTTNNDHTPLSLACAGGHLAVVELLLAHSANPFHKLKDNSTMLIEAAKGGHTPVVQLLLDYPHSIMMMTMMPDTSLTSAEAQQVRSQPAGESTATTKDDTNILDKGSGGFTSLSEPNISLSPTPATSTQVIHVSESRKTITRQEQILHKQQILEELQRVERELQIKGAGHLFSGPRNSIINQSQQPQQDPSETDALLPGMLNIDLPAQSTSPHGLVCNTTGMSSSSLTYPGANDAALVCSAYLDGKIMGMQAAQFQKTLSVVPTATETFPTNTFPSSPPLSLAPLPVATTTTTVSLISATTSTTTPSPPSISTHPTVIAVSQSPITASSDVSQNTAISDRPKAKPVSKKEGKNVRKATSSMGMAKLQQTQATIMAGLHQQYQQKQRQHPSYQVQQVQQLQQLNQQLQLQLDQVQIQQQSQQPQSQPQQSHQQTHSQQQSNIVANSTGSILMPTQLMPHLHPTHHHLHNQQTAQENLPEQTDPELTRKYRESACAFFTGAQKSKTFSPNERVLKLEDGTDIPIDEAFEIFRSISFDDPVDTTEDQEKLELKRLDVSNKEQQQQQQQHLHTTQIVQQSGNPHVSQEYFTPVLSVPSVSLPALPSLQVTSAGVQIEADISTGLQLTSTQSLQNPTLKHRLRAFEEGFRQGSIHFRECMQHISSDTFQPQLLLQSSQITFPTQTLPAVSGAPGIIDNVPPHQSSNYVQSTTCSTNQVQVATQTQAPATTTTANVAIPDKKQVYTAPTTGKGKKARYPLLSQQQTCQQQQTANAQTPNFPAQNYQLDPATGVPTVGGYASNQVPPAPFSCMDVDSETDSNHDTALTLACAGGHEDLVELLLSRGADIEHRDKKGFTPLILAATAGHQKVVEILLNHGADIEAQSERTKDTPLSLACSGGRYEVVELLLNRGANKEHRNVSDYTPLSLAASGGYVNIIKLLLSHGAEINSRTGSKLGISPLMLAAMNGHTAAVKLLLDMGSDINAQIETNRNTALTLACFQGRHEVVSLLLDRKANVEHRAKTGLTPLMEAASGGYVEVGRVLLTKGADVNATPVPSSRDTALTIAADKGHCRFVELLLSRGTQVEVKNKKGNSPLWLAANGGHLNVVDLLFHAGADIDSQDNRKVSCLMAAFRKGHIKVVKWMVNHVTQFPSDQEMTRYIATVSDKELLEKCHECVKVIRAAKETQAAKANKNASILLEELDMEKNREESKKAAAARRRERKKKKKLEKKEEKRKLHEEYKKNETAFEDKEESGKKSDEECDRADDSEHEGGDERMESVPSPVNRSPEDPDREEGDSGIDANSQGSCSSNDVKAREKKKEKKKKKNNSPSNNDKDTSPQRSSKTLISQNTNLSQNTATSTKSQNNTLEKRIITNVTSAVSVSTTSITTTRTSTTVSSDRKLKGQLVFESSRHPADREDFEATGNETYIPGKGKKSYNNQYDGDALNTSTKASNTSPKQSGKREEGWKEVVRKGQSDDSGRFMNSPFRSKKVSVPPNAISRVIGRGGCNINAIRVATGAHIEVEKQSKCQVERIITIKGTTEATKQAHGLISVLIKDPDADILQMLPKLKNITTSPWDKSVSTVVASKTKLGGSVNKLSNLTSSTTSNQLNKSGYSSGASSTNPLVPIRSSSMKLAFPSVPRATAPRLMAAAEKRAQAVAAHMASSSNTKTTMSYTSAIMTAGRTGTKVVTTQSFAAKLSDVTASTHSSTTVIQSTQIAPVNKQQKPMAQATTVTIMSVTSAATAHTISQQQQSMVSRTSPKHCRSLPILPATSAIASHYPGKSIYSAGTIAISSSAATNAVVTTNCPDNSIVSTSTSSVRVTPSPPVVSLQTQTLPPPLPTVQQQQQSMQQQSQQNIRSTTPIVSQEHQQQQQQQQQQPSSTPLEYSLFNDTFTKVTQQSMWGGRENETQKGMNFATVAGGGVSSNTNSGPAAAKFDSSPPQVDASKAPGYRGTAMCSPVSSKPGNTSNTSSNVIGSVVSCSVHNNPMQPAQFQSSTSYSEHPISNKPPGSLAVARPVIPQQNIDMGTGMAAQFSRPAVFQGDLTTRSATTHQPAAHVIPSTSQPALDVSLFKAANSGSGSYEHPNVNSNLLKMMPNDSQNTAGHSLLPFHPHMQSFAQTIAPSASVINTTVSMSRLNPRAPDFSSSLHLSNKPQVTMFNAAAGSAGLHPANMFAATVPAPPPPANNLAILGNYPLGKYQARATPAANPGISTTAQTTRWPFATPAPHTGYPPHQDPMISQIGFSNQLANIGGQPGGVDLITTMENGGSPAISPSSPAQVTQEISQLKIEDRKVPRPIGTERATWKNYSVTGMGPGGDADSISWMLNEKLAWSNCNLAPGIDRHQMFRSNPTYNQRISNVEPELHQIMEPSYQGHVNTQQPFPANGNTALSLIPALALLPGQFDLSELPPGEQSKIDSPAWGMPDAVQDKQHPAWTKWTH</sequence>
<dbReference type="PRINTS" id="PR01415">
    <property type="entry name" value="ANKYRIN"/>
</dbReference>
<gene>
    <name evidence="8" type="ORF">ALC62_08086</name>
</gene>
<dbReference type="InterPro" id="IPR051631">
    <property type="entry name" value="Ankyrin-KH/SAM_domain"/>
</dbReference>
<name>A0A151IH74_9HYME</name>
<feature type="compositionally biased region" description="Polar residues" evidence="6">
    <location>
        <begin position="1"/>
        <end position="13"/>
    </location>
</feature>
<feature type="compositionally biased region" description="Polar residues" evidence="6">
    <location>
        <begin position="2111"/>
        <end position="2134"/>
    </location>
</feature>
<dbReference type="EMBL" id="KQ977637">
    <property type="protein sequence ID" value="KYN01131.1"/>
    <property type="molecule type" value="Genomic_DNA"/>
</dbReference>
<dbReference type="CDD" id="cd22404">
    <property type="entry name" value="KH-I_MASK"/>
    <property type="match status" value="1"/>
</dbReference>
<dbReference type="PROSITE" id="PS50084">
    <property type="entry name" value="KH_TYPE_1"/>
    <property type="match status" value="1"/>
</dbReference>
<feature type="repeat" description="ANK" evidence="4">
    <location>
        <begin position="619"/>
        <end position="651"/>
    </location>
</feature>
<feature type="repeat" description="ANK" evidence="4">
    <location>
        <begin position="1766"/>
        <end position="1798"/>
    </location>
</feature>
<dbReference type="GO" id="GO:0003723">
    <property type="term" value="F:RNA binding"/>
    <property type="evidence" value="ECO:0007669"/>
    <property type="project" value="UniProtKB-UniRule"/>
</dbReference>
<dbReference type="SMART" id="SM00248">
    <property type="entry name" value="ANK"/>
    <property type="match status" value="25"/>
</dbReference>
<feature type="repeat" description="ANK" evidence="4">
    <location>
        <begin position="1733"/>
        <end position="1765"/>
    </location>
</feature>
<feature type="compositionally biased region" description="Polar residues" evidence="6">
    <location>
        <begin position="2014"/>
        <end position="2041"/>
    </location>
</feature>
<dbReference type="InterPro" id="IPR047373">
    <property type="entry name" value="KH-I_MASK"/>
</dbReference>
<feature type="region of interest" description="Disordered" evidence="6">
    <location>
        <begin position="1881"/>
        <end position="2041"/>
    </location>
</feature>
<dbReference type="InterPro" id="IPR002110">
    <property type="entry name" value="Ankyrin_rpt"/>
</dbReference>
<feature type="region of interest" description="Disordered" evidence="6">
    <location>
        <begin position="2084"/>
        <end position="2166"/>
    </location>
</feature>
<feature type="compositionally biased region" description="Low complexity" evidence="6">
    <location>
        <begin position="2273"/>
        <end position="2288"/>
    </location>
</feature>
<feature type="repeat" description="ANK" evidence="4">
    <location>
        <begin position="456"/>
        <end position="488"/>
    </location>
</feature>
<feature type="repeat" description="ANK" evidence="4">
    <location>
        <begin position="356"/>
        <end position="388"/>
    </location>
</feature>
<dbReference type="Pfam" id="PF13637">
    <property type="entry name" value="Ank_4"/>
    <property type="match status" value="1"/>
</dbReference>
<feature type="repeat" description="ANK" evidence="4">
    <location>
        <begin position="1596"/>
        <end position="1628"/>
    </location>
</feature>
<feature type="region of interest" description="Disordered" evidence="6">
    <location>
        <begin position="2273"/>
        <end position="2297"/>
    </location>
</feature>
<feature type="compositionally biased region" description="Basic residues" evidence="6">
    <location>
        <begin position="1890"/>
        <end position="1903"/>
    </location>
</feature>
<evidence type="ECO:0000256" key="2">
    <source>
        <dbReference type="ARBA" id="ARBA00023043"/>
    </source>
</evidence>
<dbReference type="FunFam" id="1.25.40.20:FF:000028">
    <property type="entry name" value="ankyrin repeat domain-containing protein 17 isoform X1"/>
    <property type="match status" value="1"/>
</dbReference>
<dbReference type="GO" id="GO:0045087">
    <property type="term" value="P:innate immune response"/>
    <property type="evidence" value="ECO:0007669"/>
    <property type="project" value="TreeGrafter"/>
</dbReference>
<feature type="repeat" description="ANK" evidence="4">
    <location>
        <begin position="556"/>
        <end position="588"/>
    </location>
</feature>
<dbReference type="PROSITE" id="PS50088">
    <property type="entry name" value="ANK_REPEAT"/>
    <property type="match status" value="21"/>
</dbReference>
<feature type="compositionally biased region" description="Low complexity" evidence="6">
    <location>
        <begin position="2517"/>
        <end position="2531"/>
    </location>
</feature>
<feature type="region of interest" description="Disordered" evidence="6">
    <location>
        <begin position="1"/>
        <end position="124"/>
    </location>
</feature>
<feature type="compositionally biased region" description="Low complexity" evidence="6">
    <location>
        <begin position="24"/>
        <end position="38"/>
    </location>
</feature>
<dbReference type="PANTHER" id="PTHR23206:SF8">
    <property type="entry name" value="ANKYRIN REPEAT AND KH DOMAIN-CONTAINING 1"/>
    <property type="match status" value="1"/>
</dbReference>
<evidence type="ECO:0000259" key="7">
    <source>
        <dbReference type="SMART" id="SM00322"/>
    </source>
</evidence>
<feature type="compositionally biased region" description="Basic and acidic residues" evidence="6">
    <location>
        <begin position="1904"/>
        <end position="1953"/>
    </location>
</feature>
<dbReference type="InterPro" id="IPR036770">
    <property type="entry name" value="Ankyrin_rpt-contain_sf"/>
</dbReference>
<feature type="compositionally biased region" description="Low complexity" evidence="6">
    <location>
        <begin position="2489"/>
        <end position="2510"/>
    </location>
</feature>
<protein>
    <submittedName>
        <fullName evidence="8">Ankyrin repeat domain-containing protein 17</fullName>
    </submittedName>
</protein>
<feature type="repeat" description="ANK" evidence="4">
    <location>
        <begin position="1698"/>
        <end position="1730"/>
    </location>
</feature>
<reference evidence="8 9" key="1">
    <citation type="submission" date="2016-03" db="EMBL/GenBank/DDBJ databases">
        <title>Cyphomyrmex costatus WGS genome.</title>
        <authorList>
            <person name="Nygaard S."/>
            <person name="Hu H."/>
            <person name="Boomsma J."/>
            <person name="Zhang G."/>
        </authorList>
    </citation>
    <scope>NUCLEOTIDE SEQUENCE [LARGE SCALE GENOMIC DNA]</scope>
    <source>
        <strain evidence="8">MS0001</strain>
        <tissue evidence="8">Whole body</tissue>
    </source>
</reference>
<dbReference type="Pfam" id="PF12796">
    <property type="entry name" value="Ank_2"/>
    <property type="match status" value="7"/>
</dbReference>
<accession>A0A151IH74</accession>
<keyword evidence="9" id="KW-1185">Reference proteome</keyword>
<feature type="compositionally biased region" description="Polar residues" evidence="6">
    <location>
        <begin position="2665"/>
        <end position="2676"/>
    </location>
</feature>
<organism evidence="8 9">
    <name type="scientific">Cyphomyrmex costatus</name>
    <dbReference type="NCBI Taxonomy" id="456900"/>
    <lineage>
        <taxon>Eukaryota</taxon>
        <taxon>Metazoa</taxon>
        <taxon>Ecdysozoa</taxon>
        <taxon>Arthropoda</taxon>
        <taxon>Hexapoda</taxon>
        <taxon>Insecta</taxon>
        <taxon>Pterygota</taxon>
        <taxon>Neoptera</taxon>
        <taxon>Endopterygota</taxon>
        <taxon>Hymenoptera</taxon>
        <taxon>Apocrita</taxon>
        <taxon>Aculeata</taxon>
        <taxon>Formicoidea</taxon>
        <taxon>Formicidae</taxon>
        <taxon>Myrmicinae</taxon>
        <taxon>Cyphomyrmex</taxon>
    </lineage>
</organism>
<keyword evidence="1" id="KW-0677">Repeat</keyword>